<reference evidence="1" key="1">
    <citation type="submission" date="2016-01" db="EMBL/GenBank/DDBJ databases">
        <authorList>
            <person name="Peeters C."/>
        </authorList>
    </citation>
    <scope>NUCLEOTIDE SEQUENCE</scope>
    <source>
        <strain evidence="1">LMG 29322</strain>
    </source>
</reference>
<evidence type="ECO:0008006" key="3">
    <source>
        <dbReference type="Google" id="ProtNLM"/>
    </source>
</evidence>
<accession>A0A158D6Q2</accession>
<dbReference type="InterPro" id="IPR010282">
    <property type="entry name" value="Uncharacterised_HutD/Ves"/>
</dbReference>
<dbReference type="PANTHER" id="PTHR37943">
    <property type="entry name" value="PROTEIN VES"/>
    <property type="match status" value="1"/>
</dbReference>
<evidence type="ECO:0000313" key="1">
    <source>
        <dbReference type="EMBL" id="SAK90191.1"/>
    </source>
</evidence>
<protein>
    <recommendedName>
        <fullName evidence="3">HutD family protein</fullName>
    </recommendedName>
</protein>
<evidence type="ECO:0000313" key="2">
    <source>
        <dbReference type="Proteomes" id="UP000054851"/>
    </source>
</evidence>
<organism evidence="1 2">
    <name type="scientific">Caballeronia hypogeia</name>
    <dbReference type="NCBI Taxonomy" id="1777140"/>
    <lineage>
        <taxon>Bacteria</taxon>
        <taxon>Pseudomonadati</taxon>
        <taxon>Pseudomonadota</taxon>
        <taxon>Betaproteobacteria</taxon>
        <taxon>Burkholderiales</taxon>
        <taxon>Burkholderiaceae</taxon>
        <taxon>Caballeronia</taxon>
    </lineage>
</organism>
<gene>
    <name evidence="1" type="ORF">AWB79_06539</name>
</gene>
<comment type="caution">
    <text evidence="1">The sequence shown here is derived from an EMBL/GenBank/DDBJ whole genome shotgun (WGS) entry which is preliminary data.</text>
</comment>
<dbReference type="InterPro" id="IPR011051">
    <property type="entry name" value="RmlC_Cupin_sf"/>
</dbReference>
<dbReference type="InterPro" id="IPR014710">
    <property type="entry name" value="RmlC-like_jellyroll"/>
</dbReference>
<dbReference type="SUPFAM" id="SSF51182">
    <property type="entry name" value="RmlC-like cupins"/>
    <property type="match status" value="1"/>
</dbReference>
<sequence>MQIASIPCERWKNGGGTTRVLASSGDDWRVSLAEVEAHGPYSSFDGQMRTSMIVRGNGVTLRDGERLVTLAPFEVVSYDGATPWRATLVNGPVSSLNVMSRTERYRVHMSVLSSAVSIEAPCTAIVVAFDEGHFAVHDVRSPLRVTPPIENRSDQLCVLITIRG</sequence>
<dbReference type="Pfam" id="PF05962">
    <property type="entry name" value="HutD"/>
    <property type="match status" value="1"/>
</dbReference>
<dbReference type="Proteomes" id="UP000054851">
    <property type="component" value="Unassembled WGS sequence"/>
</dbReference>
<dbReference type="EMBL" id="FCOA02000035">
    <property type="protein sequence ID" value="SAK90191.1"/>
    <property type="molecule type" value="Genomic_DNA"/>
</dbReference>
<dbReference type="Gene3D" id="2.60.120.10">
    <property type="entry name" value="Jelly Rolls"/>
    <property type="match status" value="1"/>
</dbReference>
<dbReference type="AlphaFoldDB" id="A0A158D6Q2"/>
<name>A0A158D6Q2_9BURK</name>
<keyword evidence="2" id="KW-1185">Reference proteome</keyword>
<proteinExistence type="predicted"/>
<dbReference type="STRING" id="1777140.AWB79_06539"/>
<dbReference type="PANTHER" id="PTHR37943:SF1">
    <property type="entry name" value="PROTEIN VES"/>
    <property type="match status" value="1"/>
</dbReference>